<proteinExistence type="predicted"/>
<keyword evidence="3" id="KW-0804">Transcription</keyword>
<dbReference type="Pfam" id="PF12833">
    <property type="entry name" value="HTH_18"/>
    <property type="match status" value="1"/>
</dbReference>
<dbReference type="AlphaFoldDB" id="A0A1Y0HL40"/>
<reference evidence="6 8" key="1">
    <citation type="journal article" date="2017" name="Environ. Sci. Technol.">
        <title>Organohalide Respiration with Chlorinated Ethenes under Low pH Conditions.</title>
        <authorList>
            <person name="Yang Y."/>
            <person name="Capiro N.L."/>
            <person name="Marcet T.F."/>
            <person name="Yan J."/>
            <person name="Pennell K.D."/>
            <person name="Loffler F.E."/>
        </authorList>
    </citation>
    <scope>NUCLEOTIDE SEQUENCE [LARGE SCALE GENOMIC DNA]</scope>
    <source>
        <strain evidence="6 8">ACSDCE</strain>
    </source>
</reference>
<gene>
    <name evidence="6" type="ORF">FA584_00410</name>
    <name evidence="5" type="ORF">Sdiek1_1657</name>
</gene>
<evidence type="ECO:0000256" key="3">
    <source>
        <dbReference type="ARBA" id="ARBA00023163"/>
    </source>
</evidence>
<dbReference type="KEGG" id="suls:Sdiek1_1657"/>
<evidence type="ECO:0000313" key="5">
    <source>
        <dbReference type="EMBL" id="ARU48819.1"/>
    </source>
</evidence>
<evidence type="ECO:0000313" key="7">
    <source>
        <dbReference type="Proteomes" id="UP000196005"/>
    </source>
</evidence>
<evidence type="ECO:0000259" key="4">
    <source>
        <dbReference type="PROSITE" id="PS01124"/>
    </source>
</evidence>
<keyword evidence="7" id="KW-1185">Reference proteome</keyword>
<feature type="domain" description="HTH araC/xylS-type" evidence="4">
    <location>
        <begin position="194"/>
        <end position="283"/>
    </location>
</feature>
<dbReference type="RefSeq" id="WP_087438663.1">
    <property type="nucleotide sequence ID" value="NZ_CP021416.1"/>
</dbReference>
<keyword evidence="1" id="KW-0805">Transcription regulation</keyword>
<dbReference type="InterPro" id="IPR018060">
    <property type="entry name" value="HTH_AraC"/>
</dbReference>
<evidence type="ECO:0000256" key="2">
    <source>
        <dbReference type="ARBA" id="ARBA00023125"/>
    </source>
</evidence>
<dbReference type="EMBL" id="CP021416">
    <property type="protein sequence ID" value="ARU48819.1"/>
    <property type="molecule type" value="Genomic_DNA"/>
</dbReference>
<dbReference type="InterPro" id="IPR009057">
    <property type="entry name" value="Homeodomain-like_sf"/>
</dbReference>
<dbReference type="PANTHER" id="PTHR43280:SF28">
    <property type="entry name" value="HTH-TYPE TRANSCRIPTIONAL ACTIVATOR RHAS"/>
    <property type="match status" value="1"/>
</dbReference>
<dbReference type="Gene3D" id="1.10.10.60">
    <property type="entry name" value="Homeodomain-like"/>
    <property type="match status" value="1"/>
</dbReference>
<dbReference type="SUPFAM" id="SSF46689">
    <property type="entry name" value="Homeodomain-like"/>
    <property type="match status" value="1"/>
</dbReference>
<accession>A0A6G9VQX7</accession>
<dbReference type="EMBL" id="CP039734">
    <property type="protein sequence ID" value="QIR74761.1"/>
    <property type="molecule type" value="Genomic_DNA"/>
</dbReference>
<reference evidence="6" key="4">
    <citation type="submission" date="2020-08" db="EMBL/GenBank/DDBJ databases">
        <authorList>
            <person name="Yang Y."/>
            <person name="Huo L."/>
            <person name="Yan J."/>
        </authorList>
    </citation>
    <scope>NUCLEOTIDE SEQUENCE</scope>
    <source>
        <strain evidence="6">ACSDCE</strain>
    </source>
</reference>
<dbReference type="SMART" id="SM00342">
    <property type="entry name" value="HTH_ARAC"/>
    <property type="match status" value="1"/>
</dbReference>
<accession>A0A1Y0HL40</accession>
<keyword evidence="2" id="KW-0238">DNA-binding</keyword>
<evidence type="ECO:0000313" key="8">
    <source>
        <dbReference type="Proteomes" id="UP000502831"/>
    </source>
</evidence>
<dbReference type="Proteomes" id="UP000502831">
    <property type="component" value="Chromosome"/>
</dbReference>
<organism evidence="5 7">
    <name type="scientific">Sulfurospirillum diekertiae</name>
    <dbReference type="NCBI Taxonomy" id="1854492"/>
    <lineage>
        <taxon>Bacteria</taxon>
        <taxon>Pseudomonadati</taxon>
        <taxon>Campylobacterota</taxon>
        <taxon>Epsilonproteobacteria</taxon>
        <taxon>Campylobacterales</taxon>
        <taxon>Sulfurospirillaceae</taxon>
        <taxon>Sulfurospirillum</taxon>
    </lineage>
</organism>
<protein>
    <submittedName>
        <fullName evidence="5">HTH-type transcriptional activator Btr</fullName>
    </submittedName>
    <submittedName>
        <fullName evidence="6">Helix-turn-helix transcriptional regulator</fullName>
    </submittedName>
</protein>
<reference evidence="7" key="2">
    <citation type="submission" date="2017-05" db="EMBL/GenBank/DDBJ databases">
        <title>Dechlorination kinetics govern the competition between two new strains of the genus Sulfurospirillum.</title>
        <authorList>
            <person name="Buttet G.F."/>
            <person name="Murray A.M."/>
            <person name="Goris T."/>
            <person name="Burion M."/>
            <person name="Lin B."/>
            <person name="Rolle M."/>
            <person name="Maillard J."/>
        </authorList>
    </citation>
    <scope>NUCLEOTIDE SEQUENCE [LARGE SCALE GENOMIC DNA]</scope>
    <source>
        <strain evidence="7">SL2-1</strain>
    </source>
</reference>
<dbReference type="GO" id="GO:0003700">
    <property type="term" value="F:DNA-binding transcription factor activity"/>
    <property type="evidence" value="ECO:0007669"/>
    <property type="project" value="InterPro"/>
</dbReference>
<dbReference type="PROSITE" id="PS01124">
    <property type="entry name" value="HTH_ARAC_FAMILY_2"/>
    <property type="match status" value="1"/>
</dbReference>
<evidence type="ECO:0000256" key="1">
    <source>
        <dbReference type="ARBA" id="ARBA00023015"/>
    </source>
</evidence>
<dbReference type="Proteomes" id="UP000196005">
    <property type="component" value="Chromosome"/>
</dbReference>
<evidence type="ECO:0000313" key="6">
    <source>
        <dbReference type="EMBL" id="QIR74761.1"/>
    </source>
</evidence>
<dbReference type="PANTHER" id="PTHR43280">
    <property type="entry name" value="ARAC-FAMILY TRANSCRIPTIONAL REGULATOR"/>
    <property type="match status" value="1"/>
</dbReference>
<name>A0A1Y0HL40_9BACT</name>
<sequence length="294" mass="34673">MFVDTGMPPHGDYTKAFPKTPSLLPYIHSYVSIISAVEDTREQYITRFFPSFMTQFVFDFYGSLNEVIEEGSIQLDIDKGTYVKSGIGTWMDFFQKESLSSKRLVKSFKVTLYPHVLYEVFGISPFEIRNEDLSINDIWGKYEGELLFEELESMPTGDGMIEVFERYFMKQLSKKYCFQKNISNYLMGGHDYPSLKLLSQECGYSERWIQKQYLEVFGESFKHIHNNARFIKTLRMMNSAVLRGESHLKFVSIAYECGYFDQTHFIKEFKKFTGLTPSYYFHTFRDKIPLSWLW</sequence>
<reference evidence="5" key="3">
    <citation type="journal article" date="2018" name="FEMS Microbiol. Ecol.">
        <title>Coexistence of two distinct Sulfurospirillum populations respiring tetrachloroethene-genomic and kinetic considerations. .</title>
        <authorList>
            <person name="Buttet G.F."/>
            <person name="Murray A.M."/>
            <person name="Goris T."/>
            <person name="Burion M."/>
            <person name="Jin B."/>
            <person name="Rolle M."/>
            <person name="Holliger C."/>
            <person name="Maillard J."/>
        </authorList>
    </citation>
    <scope>NUCLEOTIDE SEQUENCE</scope>
    <source>
        <strain evidence="5">SL2-1</strain>
    </source>
</reference>
<dbReference type="OrthoDB" id="112032at2"/>
<dbReference type="GO" id="GO:0043565">
    <property type="term" value="F:sequence-specific DNA binding"/>
    <property type="evidence" value="ECO:0007669"/>
    <property type="project" value="InterPro"/>
</dbReference>